<protein>
    <submittedName>
        <fullName evidence="1">Uncharacterized protein</fullName>
    </submittedName>
</protein>
<reference evidence="1" key="1">
    <citation type="submission" date="2023-04" db="EMBL/GenBank/DDBJ databases">
        <authorList>
            <consortium name="ELIXIR-Norway"/>
        </authorList>
    </citation>
    <scope>NUCLEOTIDE SEQUENCE [LARGE SCALE GENOMIC DNA]</scope>
</reference>
<keyword evidence="2" id="KW-1185">Reference proteome</keyword>
<sequence>MRLISGYTFDLEADLHCFIIAAVVVTDSEPVPLTVGGSRAPLSKHQGALVSRSCALRQTACAGAGQSRGRGCWCHECGLGEAALSLHMATAAVRSRAPRGLLSLVPRLPAQHRSGPPQHLRFKET</sequence>
<accession>A0ABN8YD53</accession>
<organism evidence="1 2">
    <name type="scientific">Rangifer tarandus platyrhynchus</name>
    <name type="common">Svalbard reindeer</name>
    <dbReference type="NCBI Taxonomy" id="3082113"/>
    <lineage>
        <taxon>Eukaryota</taxon>
        <taxon>Metazoa</taxon>
        <taxon>Chordata</taxon>
        <taxon>Craniata</taxon>
        <taxon>Vertebrata</taxon>
        <taxon>Euteleostomi</taxon>
        <taxon>Mammalia</taxon>
        <taxon>Eutheria</taxon>
        <taxon>Laurasiatheria</taxon>
        <taxon>Artiodactyla</taxon>
        <taxon>Ruminantia</taxon>
        <taxon>Pecora</taxon>
        <taxon>Cervidae</taxon>
        <taxon>Odocoileinae</taxon>
        <taxon>Rangifer</taxon>
    </lineage>
</organism>
<dbReference type="EMBL" id="OX459955">
    <property type="protein sequence ID" value="CAI9159487.1"/>
    <property type="molecule type" value="Genomic_DNA"/>
</dbReference>
<dbReference type="Proteomes" id="UP001176941">
    <property type="component" value="Chromosome 19"/>
</dbReference>
<name>A0ABN8YD53_RANTA</name>
<gene>
    <name evidence="1" type="ORF">MRATA1EN1_LOCUS8449</name>
</gene>
<evidence type="ECO:0000313" key="2">
    <source>
        <dbReference type="Proteomes" id="UP001176941"/>
    </source>
</evidence>
<proteinExistence type="predicted"/>
<evidence type="ECO:0000313" key="1">
    <source>
        <dbReference type="EMBL" id="CAI9159487.1"/>
    </source>
</evidence>